<dbReference type="KEGG" id="bpf:BpOF4_21099"/>
<keyword evidence="1" id="KW-0812">Transmembrane</keyword>
<keyword evidence="3" id="KW-1185">Reference proteome</keyword>
<proteinExistence type="predicted"/>
<evidence type="ECO:0000256" key="1">
    <source>
        <dbReference type="SAM" id="Phobius"/>
    </source>
</evidence>
<organism evidence="2 3">
    <name type="scientific">Alkalihalophilus pseudofirmus (strain ATCC BAA-2126 / JCM 17055 / OF4)</name>
    <name type="common">Bacillus pseudofirmus</name>
    <dbReference type="NCBI Taxonomy" id="398511"/>
    <lineage>
        <taxon>Bacteria</taxon>
        <taxon>Bacillati</taxon>
        <taxon>Bacillota</taxon>
        <taxon>Bacilli</taxon>
        <taxon>Bacillales</taxon>
        <taxon>Bacillaceae</taxon>
        <taxon>Alkalihalophilus</taxon>
    </lineage>
</organism>
<keyword evidence="1" id="KW-0472">Membrane</keyword>
<reference evidence="2 3" key="1">
    <citation type="journal article" date="2011" name="Environ. Microbiol.">
        <title>Genome of alkaliphilic Bacillus pseudofirmus OF4 reveals adaptations that support the ability to grow in an external pH range from 7.5 to 11.4.</title>
        <authorList>
            <person name="Janto B."/>
            <person name="Ahmed A."/>
            <person name="Ito M."/>
            <person name="Liu J."/>
            <person name="Hicks D.B."/>
            <person name="Pagni S."/>
            <person name="Fackelmayer O.J."/>
            <person name="Smith T.A."/>
            <person name="Earl J."/>
            <person name="Elbourne L.D."/>
            <person name="Hassan K."/>
            <person name="Paulsen I.T."/>
            <person name="Kolsto A.B."/>
            <person name="Tourasse N.J."/>
            <person name="Ehrlich G.D."/>
            <person name="Boissy R."/>
            <person name="Ivey D.M."/>
            <person name="Li G."/>
            <person name="Xue Y."/>
            <person name="Ma Y."/>
            <person name="Hu F.Z."/>
            <person name="Krulwich T.A."/>
        </authorList>
    </citation>
    <scope>NUCLEOTIDE SEQUENCE [LARGE SCALE GENOMIC DNA]</scope>
    <source>
        <strain evidence="3">ATCC BAA-2126 / JCM 17055 / OF4</strain>
    </source>
</reference>
<geneLocation type="plasmid" evidence="2 3">
    <name>pBpOF4-01</name>
</geneLocation>
<dbReference type="EMBL" id="CP001879">
    <property type="protein sequence ID" value="ADC52215.1"/>
    <property type="molecule type" value="Genomic_DNA"/>
</dbReference>
<protein>
    <submittedName>
        <fullName evidence="2">Uncharacterized protein</fullName>
    </submittedName>
</protein>
<dbReference type="RefSeq" id="WP_012961124.1">
    <property type="nucleotide sequence ID" value="NC_013792.1"/>
</dbReference>
<dbReference type="HOGENOM" id="CLU_583499_0_0_9"/>
<evidence type="ECO:0000313" key="3">
    <source>
        <dbReference type="Proteomes" id="UP000001544"/>
    </source>
</evidence>
<dbReference type="eggNOG" id="COG1192">
    <property type="taxonomic scope" value="Bacteria"/>
</dbReference>
<accession>D3G1I9</accession>
<keyword evidence="2" id="KW-0614">Plasmid</keyword>
<dbReference type="AlphaFoldDB" id="D3G1I9"/>
<keyword evidence="1" id="KW-1133">Transmembrane helix</keyword>
<feature type="transmembrane region" description="Helical" evidence="1">
    <location>
        <begin position="446"/>
        <end position="467"/>
    </location>
</feature>
<dbReference type="Proteomes" id="UP000001544">
    <property type="component" value="Plasmid pBpOF4-01"/>
</dbReference>
<sequence>MSTRKKVIVATPDIEFAEAFKRHLQKNNVDVVDIASYLEMLIETVESNDVDAVIFTSNLAKKLNDTRLELLVDTIYSIRQAFPKVKFIVYSNEPAGHPFLTELVSLGIYNIFLKDDRSKGKNSISSLIELIEYPKEFAEVSHLLQVDKSFKWRKDIDSRDFNLIDIQRSQGTPEIEVKEGPKQEEKNAEIPKVKQAKVKQAKVKQPKVVKVIEYNAPEINENELLEDLEMEQKVQIIRERTIVGTGIISVAGFESNTGCTSLAILLANYLSKSDHQVALVERTSKQSFNRIEYAYEGKRGFQSKKKLFDIQGVDYYKYDLSLNISDFINTYHYIILDHGCFKETKFMDEIERSNVKIMTAHGAEWKHEDIRQYYEEQKGKDKGWIWALPFAEKEAATDIQSDIEGIDIEPIPYHPDPYVLTPQVNKVLDALLLDFAPVNEGIPKRLTWAIGIVMILSLALILGTYFLI</sequence>
<gene>
    <name evidence="2" type="ordered locus">BpOF4_21099</name>
</gene>
<name>D3G1I9_ALKPO</name>
<evidence type="ECO:0000313" key="2">
    <source>
        <dbReference type="EMBL" id="ADC52215.1"/>
    </source>
</evidence>